<comment type="caution">
    <text evidence="1">The sequence shown here is derived from an EMBL/GenBank/DDBJ whole genome shotgun (WGS) entry which is preliminary data.</text>
</comment>
<accession>A0A327WY15</accession>
<reference evidence="1 2" key="1">
    <citation type="submission" date="2018-06" db="EMBL/GenBank/DDBJ databases">
        <title>Genomic Encyclopedia of Archaeal and Bacterial Type Strains, Phase II (KMG-II): from individual species to whole genera.</title>
        <authorList>
            <person name="Goeker M."/>
        </authorList>
    </citation>
    <scope>NUCLEOTIDE SEQUENCE [LARGE SCALE GENOMIC DNA]</scope>
    <source>
        <strain evidence="1 2">DSM 21851</strain>
    </source>
</reference>
<dbReference type="EMBL" id="QLMC01000003">
    <property type="protein sequence ID" value="RAJ97410.1"/>
    <property type="molecule type" value="Genomic_DNA"/>
</dbReference>
<evidence type="ECO:0000313" key="1">
    <source>
        <dbReference type="EMBL" id="RAJ97410.1"/>
    </source>
</evidence>
<dbReference type="RefSeq" id="WP_111628399.1">
    <property type="nucleotide sequence ID" value="NZ_QLMC01000003.1"/>
</dbReference>
<dbReference type="Proteomes" id="UP000248790">
    <property type="component" value="Unassembled WGS sequence"/>
</dbReference>
<protein>
    <submittedName>
        <fullName evidence="1">Uncharacterized protein</fullName>
    </submittedName>
</protein>
<keyword evidence="2" id="KW-1185">Reference proteome</keyword>
<sequence>MNNYIAVHYNGTTSILTYTSTEDEAREHLASLITSGQVRKNHTLSVVRVCDDSLVYHSNRNHSLDTLLQKEPQPSLNWTEFWFGSVQGLLTKLSHKLGSLGVVAGSR</sequence>
<evidence type="ECO:0000313" key="2">
    <source>
        <dbReference type="Proteomes" id="UP000248790"/>
    </source>
</evidence>
<dbReference type="OrthoDB" id="962698at2"/>
<organism evidence="1 2">
    <name type="scientific">Larkinella arboricola</name>
    <dbReference type="NCBI Taxonomy" id="643671"/>
    <lineage>
        <taxon>Bacteria</taxon>
        <taxon>Pseudomonadati</taxon>
        <taxon>Bacteroidota</taxon>
        <taxon>Cytophagia</taxon>
        <taxon>Cytophagales</taxon>
        <taxon>Spirosomataceae</taxon>
        <taxon>Larkinella</taxon>
    </lineage>
</organism>
<gene>
    <name evidence="1" type="ORF">LX87_02310</name>
</gene>
<dbReference type="AlphaFoldDB" id="A0A327WY15"/>
<name>A0A327WY15_LARAB</name>
<proteinExistence type="predicted"/>